<evidence type="ECO:0000256" key="4">
    <source>
        <dbReference type="ARBA" id="ARBA00022692"/>
    </source>
</evidence>
<evidence type="ECO:0000313" key="11">
    <source>
        <dbReference type="Proteomes" id="UP001183176"/>
    </source>
</evidence>
<protein>
    <submittedName>
        <fullName evidence="10">Carbohydrate ABC transporter permease</fullName>
    </submittedName>
</protein>
<evidence type="ECO:0000256" key="3">
    <source>
        <dbReference type="ARBA" id="ARBA00022475"/>
    </source>
</evidence>
<feature type="transmembrane region" description="Helical" evidence="7">
    <location>
        <begin position="45"/>
        <end position="66"/>
    </location>
</feature>
<comment type="subcellular location">
    <subcellularLocation>
        <location evidence="1 7">Cell membrane</location>
        <topology evidence="1 7">Multi-pass membrane protein</topology>
    </subcellularLocation>
</comment>
<accession>A0ABU2JEA7</accession>
<evidence type="ECO:0000256" key="1">
    <source>
        <dbReference type="ARBA" id="ARBA00004651"/>
    </source>
</evidence>
<evidence type="ECO:0000256" key="5">
    <source>
        <dbReference type="ARBA" id="ARBA00022989"/>
    </source>
</evidence>
<evidence type="ECO:0000256" key="7">
    <source>
        <dbReference type="RuleBase" id="RU363032"/>
    </source>
</evidence>
<keyword evidence="6 7" id="KW-0472">Membrane</keyword>
<dbReference type="InterPro" id="IPR000515">
    <property type="entry name" value="MetI-like"/>
</dbReference>
<dbReference type="InterPro" id="IPR035906">
    <property type="entry name" value="MetI-like_sf"/>
</dbReference>
<feature type="region of interest" description="Disordered" evidence="8">
    <location>
        <begin position="1"/>
        <end position="26"/>
    </location>
</feature>
<comment type="similarity">
    <text evidence="7">Belongs to the binding-protein-dependent transport system permease family.</text>
</comment>
<keyword evidence="11" id="KW-1185">Reference proteome</keyword>
<dbReference type="PANTHER" id="PTHR32243:SF18">
    <property type="entry name" value="INNER MEMBRANE ABC TRANSPORTER PERMEASE PROTEIN YCJP"/>
    <property type="match status" value="1"/>
</dbReference>
<evidence type="ECO:0000256" key="2">
    <source>
        <dbReference type="ARBA" id="ARBA00022448"/>
    </source>
</evidence>
<gene>
    <name evidence="10" type="ORF">RM423_16810</name>
</gene>
<feature type="domain" description="ABC transmembrane type-1" evidence="9">
    <location>
        <begin position="106"/>
        <end position="299"/>
    </location>
</feature>
<feature type="transmembrane region" description="Helical" evidence="7">
    <location>
        <begin position="173"/>
        <end position="193"/>
    </location>
</feature>
<proteinExistence type="inferred from homology"/>
<dbReference type="RefSeq" id="WP_311424199.1">
    <property type="nucleotide sequence ID" value="NZ_JAVREH010000027.1"/>
</dbReference>
<feature type="compositionally biased region" description="Polar residues" evidence="8">
    <location>
        <begin position="1"/>
        <end position="14"/>
    </location>
</feature>
<comment type="caution">
    <text evidence="10">The sequence shown here is derived from an EMBL/GenBank/DDBJ whole genome shotgun (WGS) entry which is preliminary data.</text>
</comment>
<evidence type="ECO:0000256" key="6">
    <source>
        <dbReference type="ARBA" id="ARBA00023136"/>
    </source>
</evidence>
<dbReference type="PANTHER" id="PTHR32243">
    <property type="entry name" value="MALTOSE TRANSPORT SYSTEM PERMEASE-RELATED"/>
    <property type="match status" value="1"/>
</dbReference>
<dbReference type="PROSITE" id="PS50928">
    <property type="entry name" value="ABC_TM1"/>
    <property type="match status" value="1"/>
</dbReference>
<evidence type="ECO:0000259" key="9">
    <source>
        <dbReference type="PROSITE" id="PS50928"/>
    </source>
</evidence>
<keyword evidence="2 7" id="KW-0813">Transport</keyword>
<keyword evidence="3" id="KW-1003">Cell membrane</keyword>
<sequence>MTTVTSSSDISPVSTGPVAGRGATVATTPRIPARRRRSRRTYATWGWNTLAMVLAAVLGFPIYWMLVTSFKTSSDINALTPQFWPKHPTLRAFSEVVHDPTFRADLRNSVVITLAAVLISIVIGFFGALAIARFRFAGRKVFIFVVLIVQMIPLLALTIPMSLLLDRLQLKNTLIGVIIAYLMFTMPYTVWTLRTFIANIPRELDEAALVDGCSRWQTFYKIILPLVSPGLIATGVYGWILAWNEFVLANTLLVDNNKQTSMIYLLVFQSSPVHGADWGGLMAAATLTSLPVVVLFVIFQSRISAGLTSGAVKG</sequence>
<keyword evidence="5 7" id="KW-1133">Transmembrane helix</keyword>
<reference evidence="11" key="1">
    <citation type="submission" date="2023-07" db="EMBL/GenBank/DDBJ databases">
        <title>30 novel species of actinomycetes from the DSMZ collection.</title>
        <authorList>
            <person name="Nouioui I."/>
        </authorList>
    </citation>
    <scope>NUCLEOTIDE SEQUENCE [LARGE SCALE GENOMIC DNA]</scope>
    <source>
        <strain evidence="11">DSM 44399</strain>
    </source>
</reference>
<name>A0ABU2JEA7_9ACTN</name>
<feature type="transmembrane region" description="Helical" evidence="7">
    <location>
        <begin position="110"/>
        <end position="134"/>
    </location>
</feature>
<feature type="transmembrane region" description="Helical" evidence="7">
    <location>
        <begin position="222"/>
        <end position="242"/>
    </location>
</feature>
<organism evidence="10 11">
    <name type="scientific">Jatrophihabitans lederbergiae</name>
    <dbReference type="NCBI Taxonomy" id="3075547"/>
    <lineage>
        <taxon>Bacteria</taxon>
        <taxon>Bacillati</taxon>
        <taxon>Actinomycetota</taxon>
        <taxon>Actinomycetes</taxon>
        <taxon>Jatrophihabitantales</taxon>
        <taxon>Jatrophihabitantaceae</taxon>
        <taxon>Jatrophihabitans</taxon>
    </lineage>
</organism>
<dbReference type="CDD" id="cd06261">
    <property type="entry name" value="TM_PBP2"/>
    <property type="match status" value="1"/>
</dbReference>
<keyword evidence="4 7" id="KW-0812">Transmembrane</keyword>
<evidence type="ECO:0000313" key="10">
    <source>
        <dbReference type="EMBL" id="MDT0263053.1"/>
    </source>
</evidence>
<dbReference type="SUPFAM" id="SSF161098">
    <property type="entry name" value="MetI-like"/>
    <property type="match status" value="1"/>
</dbReference>
<dbReference type="InterPro" id="IPR050901">
    <property type="entry name" value="BP-dep_ABC_trans_perm"/>
</dbReference>
<dbReference type="Pfam" id="PF00528">
    <property type="entry name" value="BPD_transp_1"/>
    <property type="match status" value="1"/>
</dbReference>
<dbReference type="EMBL" id="JAVREH010000027">
    <property type="protein sequence ID" value="MDT0263053.1"/>
    <property type="molecule type" value="Genomic_DNA"/>
</dbReference>
<feature type="transmembrane region" description="Helical" evidence="7">
    <location>
        <begin position="278"/>
        <end position="299"/>
    </location>
</feature>
<dbReference type="Proteomes" id="UP001183176">
    <property type="component" value="Unassembled WGS sequence"/>
</dbReference>
<feature type="transmembrane region" description="Helical" evidence="7">
    <location>
        <begin position="141"/>
        <end position="161"/>
    </location>
</feature>
<dbReference type="Gene3D" id="1.10.3720.10">
    <property type="entry name" value="MetI-like"/>
    <property type="match status" value="1"/>
</dbReference>
<evidence type="ECO:0000256" key="8">
    <source>
        <dbReference type="SAM" id="MobiDB-lite"/>
    </source>
</evidence>